<organism evidence="2 3">
    <name type="scientific">Caerostris darwini</name>
    <dbReference type="NCBI Taxonomy" id="1538125"/>
    <lineage>
        <taxon>Eukaryota</taxon>
        <taxon>Metazoa</taxon>
        <taxon>Ecdysozoa</taxon>
        <taxon>Arthropoda</taxon>
        <taxon>Chelicerata</taxon>
        <taxon>Arachnida</taxon>
        <taxon>Araneae</taxon>
        <taxon>Araneomorphae</taxon>
        <taxon>Entelegynae</taxon>
        <taxon>Araneoidea</taxon>
        <taxon>Araneidae</taxon>
        <taxon>Caerostris</taxon>
    </lineage>
</organism>
<proteinExistence type="predicted"/>
<gene>
    <name evidence="2" type="ORF">CDAR_477191</name>
</gene>
<keyword evidence="3" id="KW-1185">Reference proteome</keyword>
<reference evidence="2 3" key="1">
    <citation type="submission" date="2021-06" db="EMBL/GenBank/DDBJ databases">
        <title>Caerostris darwini draft genome.</title>
        <authorList>
            <person name="Kono N."/>
            <person name="Arakawa K."/>
        </authorList>
    </citation>
    <scope>NUCLEOTIDE SEQUENCE [LARGE SCALE GENOMIC DNA]</scope>
</reference>
<keyword evidence="1" id="KW-0472">Membrane</keyword>
<evidence type="ECO:0000313" key="3">
    <source>
        <dbReference type="Proteomes" id="UP001054837"/>
    </source>
</evidence>
<evidence type="ECO:0008006" key="4">
    <source>
        <dbReference type="Google" id="ProtNLM"/>
    </source>
</evidence>
<accession>A0AAV4TVT3</accession>
<name>A0AAV4TVT3_9ARAC</name>
<dbReference type="Proteomes" id="UP001054837">
    <property type="component" value="Unassembled WGS sequence"/>
</dbReference>
<comment type="caution">
    <text evidence="2">The sequence shown here is derived from an EMBL/GenBank/DDBJ whole genome shotgun (WGS) entry which is preliminary data.</text>
</comment>
<dbReference type="EMBL" id="BPLQ01010203">
    <property type="protein sequence ID" value="GIY49097.1"/>
    <property type="molecule type" value="Genomic_DNA"/>
</dbReference>
<protein>
    <recommendedName>
        <fullName evidence="4">Transmembrane protein</fullName>
    </recommendedName>
</protein>
<feature type="transmembrane region" description="Helical" evidence="1">
    <location>
        <begin position="98"/>
        <end position="120"/>
    </location>
</feature>
<sequence length="152" mass="17390">MKRLPILSALKSQNPNSRVTIRPKTSGRCLKLSRLCHLSPKVRHYAIKSVRARKCAFGLYYLAWLPWAILMNLLSSSLRLGLLNFFGLISDPRGRRGAVISGVVFPSVGVINFWFAFLSFSSREGWRKRKKFLVSFGKVVLFLRNEISFSLR</sequence>
<dbReference type="AlphaFoldDB" id="A0AAV4TVT3"/>
<keyword evidence="1" id="KW-0812">Transmembrane</keyword>
<evidence type="ECO:0000313" key="2">
    <source>
        <dbReference type="EMBL" id="GIY49097.1"/>
    </source>
</evidence>
<keyword evidence="1" id="KW-1133">Transmembrane helix</keyword>
<feature type="transmembrane region" description="Helical" evidence="1">
    <location>
        <begin position="58"/>
        <end position="78"/>
    </location>
</feature>
<evidence type="ECO:0000256" key="1">
    <source>
        <dbReference type="SAM" id="Phobius"/>
    </source>
</evidence>